<dbReference type="PRINTS" id="PR00344">
    <property type="entry name" value="BCTRLSENSOR"/>
</dbReference>
<dbReference type="Pfam" id="PF02518">
    <property type="entry name" value="HATPase_c"/>
    <property type="match status" value="1"/>
</dbReference>
<dbReference type="RefSeq" id="WP_097576463.1">
    <property type="nucleotide sequence ID" value="NZ_NWQG01000197.1"/>
</dbReference>
<dbReference type="PROSITE" id="PS50112">
    <property type="entry name" value="PAS"/>
    <property type="match status" value="3"/>
</dbReference>
<dbReference type="EMBL" id="NWQG01000197">
    <property type="protein sequence ID" value="PDQ18270.1"/>
    <property type="molecule type" value="Genomic_DNA"/>
</dbReference>
<evidence type="ECO:0000259" key="7">
    <source>
        <dbReference type="PROSITE" id="PS50109"/>
    </source>
</evidence>
<dbReference type="NCBIfam" id="TIGR00229">
    <property type="entry name" value="sensory_box"/>
    <property type="match status" value="4"/>
</dbReference>
<dbReference type="SMART" id="SM00388">
    <property type="entry name" value="HisKA"/>
    <property type="match status" value="1"/>
</dbReference>
<organism evidence="10 11">
    <name type="scientific">Mesorhizobium sanjuanii</name>
    <dbReference type="NCBI Taxonomy" id="2037900"/>
    <lineage>
        <taxon>Bacteria</taxon>
        <taxon>Pseudomonadati</taxon>
        <taxon>Pseudomonadota</taxon>
        <taxon>Alphaproteobacteria</taxon>
        <taxon>Hyphomicrobiales</taxon>
        <taxon>Phyllobacteriaceae</taxon>
        <taxon>Mesorhizobium</taxon>
    </lineage>
</organism>
<dbReference type="CDD" id="cd00130">
    <property type="entry name" value="PAS"/>
    <property type="match status" value="4"/>
</dbReference>
<feature type="domain" description="PAS" evidence="8">
    <location>
        <begin position="444"/>
        <end position="521"/>
    </location>
</feature>
<keyword evidence="11" id="KW-1185">Reference proteome</keyword>
<dbReference type="EC" id="2.7.13.3" evidence="2"/>
<feature type="domain" description="Histidine kinase" evidence="7">
    <location>
        <begin position="596"/>
        <end position="810"/>
    </location>
</feature>
<dbReference type="PROSITE" id="PS50113">
    <property type="entry name" value="PAC"/>
    <property type="match status" value="4"/>
</dbReference>
<keyword evidence="6" id="KW-1133">Transmembrane helix</keyword>
<proteinExistence type="predicted"/>
<dbReference type="InterPro" id="IPR035965">
    <property type="entry name" value="PAS-like_dom_sf"/>
</dbReference>
<feature type="domain" description="PAC" evidence="9">
    <location>
        <begin position="524"/>
        <end position="576"/>
    </location>
</feature>
<evidence type="ECO:0000256" key="5">
    <source>
        <dbReference type="ARBA" id="ARBA00022777"/>
    </source>
</evidence>
<feature type="domain" description="PAC" evidence="9">
    <location>
        <begin position="265"/>
        <end position="317"/>
    </location>
</feature>
<feature type="domain" description="PAS" evidence="8">
    <location>
        <begin position="192"/>
        <end position="262"/>
    </location>
</feature>
<dbReference type="InterPro" id="IPR036890">
    <property type="entry name" value="HATPase_C_sf"/>
</dbReference>
<dbReference type="Gene3D" id="3.30.450.20">
    <property type="entry name" value="PAS domain"/>
    <property type="match status" value="4"/>
</dbReference>
<dbReference type="AlphaFoldDB" id="A0A2A6F8H7"/>
<comment type="caution">
    <text evidence="10">The sequence shown here is derived from an EMBL/GenBank/DDBJ whole genome shotgun (WGS) entry which is preliminary data.</text>
</comment>
<dbReference type="InterPro" id="IPR000700">
    <property type="entry name" value="PAS-assoc_C"/>
</dbReference>
<evidence type="ECO:0000256" key="2">
    <source>
        <dbReference type="ARBA" id="ARBA00012438"/>
    </source>
</evidence>
<dbReference type="InterPro" id="IPR003594">
    <property type="entry name" value="HATPase_dom"/>
</dbReference>
<evidence type="ECO:0000256" key="6">
    <source>
        <dbReference type="SAM" id="Phobius"/>
    </source>
</evidence>
<protein>
    <recommendedName>
        <fullName evidence="2">histidine kinase</fullName>
        <ecNumber evidence="2">2.7.13.3</ecNumber>
    </recommendedName>
</protein>
<evidence type="ECO:0000313" key="11">
    <source>
        <dbReference type="Proteomes" id="UP000219182"/>
    </source>
</evidence>
<feature type="domain" description="PAC" evidence="9">
    <location>
        <begin position="391"/>
        <end position="443"/>
    </location>
</feature>
<dbReference type="InterPro" id="IPR013655">
    <property type="entry name" value="PAS_fold_3"/>
</dbReference>
<dbReference type="PROSITE" id="PS50109">
    <property type="entry name" value="HIS_KIN"/>
    <property type="match status" value="1"/>
</dbReference>
<dbReference type="Gene3D" id="1.10.287.130">
    <property type="match status" value="1"/>
</dbReference>
<evidence type="ECO:0000313" key="10">
    <source>
        <dbReference type="EMBL" id="PDQ18270.1"/>
    </source>
</evidence>
<dbReference type="InterPro" id="IPR000014">
    <property type="entry name" value="PAS"/>
</dbReference>
<dbReference type="SUPFAM" id="SSF55785">
    <property type="entry name" value="PYP-like sensor domain (PAS domain)"/>
    <property type="match status" value="4"/>
</dbReference>
<dbReference type="SMART" id="SM00091">
    <property type="entry name" value="PAS"/>
    <property type="match status" value="4"/>
</dbReference>
<dbReference type="InterPro" id="IPR052162">
    <property type="entry name" value="Sensor_kinase/Photoreceptor"/>
</dbReference>
<feature type="transmembrane region" description="Helical" evidence="6">
    <location>
        <begin position="7"/>
        <end position="26"/>
    </location>
</feature>
<keyword evidence="6" id="KW-0472">Membrane</keyword>
<dbReference type="InterPro" id="IPR001610">
    <property type="entry name" value="PAC"/>
</dbReference>
<dbReference type="SUPFAM" id="SSF47384">
    <property type="entry name" value="Homodimeric domain of signal transducing histidine kinase"/>
    <property type="match status" value="1"/>
</dbReference>
<dbReference type="Pfam" id="PF08447">
    <property type="entry name" value="PAS_3"/>
    <property type="match status" value="4"/>
</dbReference>
<dbReference type="InterPro" id="IPR005467">
    <property type="entry name" value="His_kinase_dom"/>
</dbReference>
<keyword evidence="5 10" id="KW-0418">Kinase</keyword>
<dbReference type="InterPro" id="IPR004358">
    <property type="entry name" value="Sig_transdc_His_kin-like_C"/>
</dbReference>
<accession>A0A2A6F8H7</accession>
<sequence length="814" mass="92394">MKAMSPLRTYGLAIAIFGVGLLVFWLSGEQEEITVRHTYMRMALLAAIAIVTGFLIQESQRQAALDRAVYDAREFLESIPGLAWIVDTEGRLTKVNTSLRDYLGAVDTNNLDCRQVIHPEDFDRTAGLMSQCLENGQEFHGAYRLRRHDGTYRWFRVAASPRHDRNGKFNGWYVILLDIDDQKVQEEALRASEHSVRSILDNIPGMIATADSQGNQDYANKTQRDYFGLDLLELSGLGFLSIIHPDERDSVAAARQRCIQTGEPMDRAYRMRRRDGLYRWFHARLEPIFDEDGKVIRWYGLFTDIDDLKRAEQALEAKELQLQRLIDALPTLVWSAHPDGSTEFLSRRWLEYTGLSQEQASDWGWIAAIHSDDRDRLVEYWRSLLATGAPGEIEARLRRFDGQYRWFLFQGEPVLDASGIVIHWFGSNTDIDDRKRAEEALRARQYELQQLVDTIPTLVWSVTPEGEPAYINKQLEAYYGRKIDHSEPQEGTKLDGALGRLMHPDDLEAVKRSLIHSLKTGEPFAMRYRNRRGDGIYRWVDNRAQPLRDDDGRIVKWYGVIIDIDDEMRAHDIVRATQDKLSRASQLASLAELSASIAHEVNQPLAAVITNSHACQRWLSADPPNLQRARITAERMVRDSMAAAEVVSRIRALFKQTASSRTSINLNEVIGEVRQLMFDEIISQGIFVETDLDAALPPVLADRVQMQQVLVNLVRNGIDAMKSTIDVSKSLKFGSRRHGEDAILVDVRDNGDGIAETERIFDPFFTTKAGGMGMGLAICRSILESHDGRLWAENIEPRGTMFSFTLPIQSGDAA</sequence>
<dbReference type="CDD" id="cd00082">
    <property type="entry name" value="HisKA"/>
    <property type="match status" value="1"/>
</dbReference>
<dbReference type="InterPro" id="IPR003661">
    <property type="entry name" value="HisK_dim/P_dom"/>
</dbReference>
<evidence type="ECO:0000256" key="4">
    <source>
        <dbReference type="ARBA" id="ARBA00022679"/>
    </source>
</evidence>
<dbReference type="SMART" id="SM00387">
    <property type="entry name" value="HATPase_c"/>
    <property type="match status" value="1"/>
</dbReference>
<reference evidence="10 11" key="1">
    <citation type="submission" date="2017-09" db="EMBL/GenBank/DDBJ databases">
        <title>Mesorhizobum sanjuanii sp. nov. isolated from nodules of Lotus tenuis in saline-alkaline lowlands of Flooding Pampa.</title>
        <authorList>
            <person name="Sannazzaro A.I."/>
            <person name="Torres Tejerizo G.A."/>
            <person name="Fontana F."/>
            <person name="Cumpa Velazquez L.M."/>
            <person name="Hansen L."/>
            <person name="Pistorio M."/>
            <person name="Estrella M.J."/>
        </authorList>
    </citation>
    <scope>NUCLEOTIDE SEQUENCE [LARGE SCALE GENOMIC DNA]</scope>
    <source>
        <strain evidence="10 11">BSA136</strain>
    </source>
</reference>
<feature type="domain" description="PAC" evidence="9">
    <location>
        <begin position="139"/>
        <end position="191"/>
    </location>
</feature>
<evidence type="ECO:0000259" key="8">
    <source>
        <dbReference type="PROSITE" id="PS50112"/>
    </source>
</evidence>
<comment type="catalytic activity">
    <reaction evidence="1">
        <text>ATP + protein L-histidine = ADP + protein N-phospho-L-histidine.</text>
        <dbReference type="EC" id="2.7.13.3"/>
    </reaction>
</comment>
<dbReference type="FunFam" id="3.30.450.20:FF:000099">
    <property type="entry name" value="Sensory box sensor histidine kinase"/>
    <property type="match status" value="3"/>
</dbReference>
<dbReference type="SUPFAM" id="SSF55874">
    <property type="entry name" value="ATPase domain of HSP90 chaperone/DNA topoisomerase II/histidine kinase"/>
    <property type="match status" value="1"/>
</dbReference>
<name>A0A2A6F8H7_9HYPH</name>
<dbReference type="InterPro" id="IPR036097">
    <property type="entry name" value="HisK_dim/P_sf"/>
</dbReference>
<gene>
    <name evidence="10" type="ORF">CN311_25665</name>
</gene>
<keyword evidence="4" id="KW-0808">Transferase</keyword>
<feature type="transmembrane region" description="Helical" evidence="6">
    <location>
        <begin position="38"/>
        <end position="56"/>
    </location>
</feature>
<evidence type="ECO:0000256" key="3">
    <source>
        <dbReference type="ARBA" id="ARBA00022553"/>
    </source>
</evidence>
<evidence type="ECO:0000256" key="1">
    <source>
        <dbReference type="ARBA" id="ARBA00000085"/>
    </source>
</evidence>
<dbReference type="PANTHER" id="PTHR43304:SF1">
    <property type="entry name" value="PAC DOMAIN-CONTAINING PROTEIN"/>
    <property type="match status" value="1"/>
</dbReference>
<keyword evidence="3" id="KW-0597">Phosphoprotein</keyword>
<dbReference type="Gene3D" id="3.30.565.10">
    <property type="entry name" value="Histidine kinase-like ATPase, C-terminal domain"/>
    <property type="match status" value="1"/>
</dbReference>
<dbReference type="SMART" id="SM00086">
    <property type="entry name" value="PAC"/>
    <property type="match status" value="4"/>
</dbReference>
<dbReference type="GO" id="GO:0000155">
    <property type="term" value="F:phosphorelay sensor kinase activity"/>
    <property type="evidence" value="ECO:0007669"/>
    <property type="project" value="InterPro"/>
</dbReference>
<evidence type="ECO:0000259" key="9">
    <source>
        <dbReference type="PROSITE" id="PS50113"/>
    </source>
</evidence>
<dbReference type="PANTHER" id="PTHR43304">
    <property type="entry name" value="PHYTOCHROME-LIKE PROTEIN CPH1"/>
    <property type="match status" value="1"/>
</dbReference>
<dbReference type="Proteomes" id="UP000219182">
    <property type="component" value="Unassembled WGS sequence"/>
</dbReference>
<keyword evidence="6" id="KW-0812">Transmembrane</keyword>
<feature type="domain" description="PAS" evidence="8">
    <location>
        <begin position="318"/>
        <end position="388"/>
    </location>
</feature>